<evidence type="ECO:0000313" key="4">
    <source>
        <dbReference type="EMBL" id="KAA8521393.1"/>
    </source>
</evidence>
<protein>
    <recommendedName>
        <fullName evidence="3">SHSP domain-containing protein</fullName>
    </recommendedName>
</protein>
<dbReference type="OrthoDB" id="1431247at2759"/>
<proteinExistence type="predicted"/>
<dbReference type="AlphaFoldDB" id="A0A5J4ZRD3"/>
<keyword evidence="1" id="KW-0809">Transit peptide</keyword>
<name>A0A5J4ZRD3_9ASTE</name>
<evidence type="ECO:0000256" key="2">
    <source>
        <dbReference type="ARBA" id="ARBA00023016"/>
    </source>
</evidence>
<feature type="domain" description="SHSP" evidence="3">
    <location>
        <begin position="86"/>
        <end position="161"/>
    </location>
</feature>
<sequence length="170" mass="18649">MAFSRALTTASSLMKLLPFNLSPSCATPFTVHFLHSVAAVSNADSDSDSDYVSDSVVHSKTSSVPKVCALENPFLKEGPMLPYAVKQDDEATYARLDMPGIGKEGLNLWIEYNCLHVKGVELKDEKKAASPFAGESLRKYYGDINIPPAHYKMEEIKAELNERCAEGEDS</sequence>
<keyword evidence="2" id="KW-0346">Stress response</keyword>
<dbReference type="Gene3D" id="2.60.40.790">
    <property type="match status" value="1"/>
</dbReference>
<accession>A0A5J4ZRD3</accession>
<dbReference type="InterPro" id="IPR044656">
    <property type="entry name" value="HSP14.7/HSP23.5/HSP23.6-like"/>
</dbReference>
<dbReference type="EMBL" id="CM018048">
    <property type="protein sequence ID" value="KAA8521393.1"/>
    <property type="molecule type" value="Genomic_DNA"/>
</dbReference>
<evidence type="ECO:0000256" key="1">
    <source>
        <dbReference type="ARBA" id="ARBA00022946"/>
    </source>
</evidence>
<organism evidence="4 5">
    <name type="scientific">Nyssa sinensis</name>
    <dbReference type="NCBI Taxonomy" id="561372"/>
    <lineage>
        <taxon>Eukaryota</taxon>
        <taxon>Viridiplantae</taxon>
        <taxon>Streptophyta</taxon>
        <taxon>Embryophyta</taxon>
        <taxon>Tracheophyta</taxon>
        <taxon>Spermatophyta</taxon>
        <taxon>Magnoliopsida</taxon>
        <taxon>eudicotyledons</taxon>
        <taxon>Gunneridae</taxon>
        <taxon>Pentapetalae</taxon>
        <taxon>asterids</taxon>
        <taxon>Cornales</taxon>
        <taxon>Nyssaceae</taxon>
        <taxon>Nyssa</taxon>
    </lineage>
</organism>
<keyword evidence="5" id="KW-1185">Reference proteome</keyword>
<dbReference type="PANTHER" id="PTHR46991">
    <property type="entry name" value="23.5 KDA HEAT SHOCK PROTEIN, MITOCHONDRIAL"/>
    <property type="match status" value="1"/>
</dbReference>
<dbReference type="Pfam" id="PF00011">
    <property type="entry name" value="HSP20"/>
    <property type="match status" value="1"/>
</dbReference>
<dbReference type="CDD" id="cd06464">
    <property type="entry name" value="ACD_sHsps-like"/>
    <property type="match status" value="1"/>
</dbReference>
<dbReference type="Proteomes" id="UP000325577">
    <property type="component" value="Linkage Group LG5"/>
</dbReference>
<dbReference type="InterPro" id="IPR008978">
    <property type="entry name" value="HSP20-like_chaperone"/>
</dbReference>
<dbReference type="SUPFAM" id="SSF49764">
    <property type="entry name" value="HSP20-like chaperones"/>
    <property type="match status" value="1"/>
</dbReference>
<evidence type="ECO:0000313" key="5">
    <source>
        <dbReference type="Proteomes" id="UP000325577"/>
    </source>
</evidence>
<dbReference type="PANTHER" id="PTHR46991:SF11">
    <property type="entry name" value="SMALL HEAT SHOCK PROTEIN HSPF"/>
    <property type="match status" value="1"/>
</dbReference>
<dbReference type="InterPro" id="IPR002068">
    <property type="entry name" value="A-crystallin/Hsp20_dom"/>
</dbReference>
<gene>
    <name evidence="4" type="ORF">F0562_012045</name>
</gene>
<evidence type="ECO:0000259" key="3">
    <source>
        <dbReference type="Pfam" id="PF00011"/>
    </source>
</evidence>
<reference evidence="4 5" key="1">
    <citation type="submission" date="2019-09" db="EMBL/GenBank/DDBJ databases">
        <title>A chromosome-level genome assembly of the Chinese tupelo Nyssa sinensis.</title>
        <authorList>
            <person name="Yang X."/>
            <person name="Kang M."/>
            <person name="Yang Y."/>
            <person name="Xiong H."/>
            <person name="Wang M."/>
            <person name="Zhang Z."/>
            <person name="Wang Z."/>
            <person name="Wu H."/>
            <person name="Ma T."/>
            <person name="Liu J."/>
            <person name="Xi Z."/>
        </authorList>
    </citation>
    <scope>NUCLEOTIDE SEQUENCE [LARGE SCALE GENOMIC DNA]</scope>
    <source>
        <strain evidence="4">J267</strain>
        <tissue evidence="4">Leaf</tissue>
    </source>
</reference>